<dbReference type="Gene3D" id="3.40.50.2000">
    <property type="entry name" value="Glycogen Phosphorylase B"/>
    <property type="match status" value="2"/>
</dbReference>
<dbReference type="RefSeq" id="WP_310929025.1">
    <property type="nucleotide sequence ID" value="NZ_JAMQOQ010000003.1"/>
</dbReference>
<feature type="domain" description="Glycosyltransferase subfamily 4-like N-terminal" evidence="1">
    <location>
        <begin position="49"/>
        <end position="136"/>
    </location>
</feature>
<evidence type="ECO:0000313" key="3">
    <source>
        <dbReference type="Proteomes" id="UP001254813"/>
    </source>
</evidence>
<dbReference type="EC" id="2.4.-.-" evidence="2"/>
<name>A0ABU2G303_9EURY</name>
<dbReference type="Pfam" id="PF13439">
    <property type="entry name" value="Glyco_transf_4"/>
    <property type="match status" value="1"/>
</dbReference>
<keyword evidence="3" id="KW-1185">Reference proteome</keyword>
<protein>
    <submittedName>
        <fullName evidence="2">Glycosyltransferase</fullName>
        <ecNumber evidence="2">2.4.-.-</ecNumber>
    </submittedName>
</protein>
<accession>A0ABU2G303</accession>
<dbReference type="InterPro" id="IPR028098">
    <property type="entry name" value="Glyco_trans_4-like_N"/>
</dbReference>
<dbReference type="PANTHER" id="PTHR12526">
    <property type="entry name" value="GLYCOSYLTRANSFERASE"/>
    <property type="match status" value="1"/>
</dbReference>
<evidence type="ECO:0000313" key="2">
    <source>
        <dbReference type="EMBL" id="MDS0295165.1"/>
    </source>
</evidence>
<proteinExistence type="predicted"/>
<dbReference type="SUPFAM" id="SSF53756">
    <property type="entry name" value="UDP-Glycosyltransferase/glycogen phosphorylase"/>
    <property type="match status" value="1"/>
</dbReference>
<organism evidence="2 3">
    <name type="scientific">Halogeometricum luteum</name>
    <dbReference type="NCBI Taxonomy" id="2950537"/>
    <lineage>
        <taxon>Archaea</taxon>
        <taxon>Methanobacteriati</taxon>
        <taxon>Methanobacteriota</taxon>
        <taxon>Stenosarchaea group</taxon>
        <taxon>Halobacteria</taxon>
        <taxon>Halobacteriales</taxon>
        <taxon>Haloferacaceae</taxon>
        <taxon>Halogeometricum</taxon>
    </lineage>
</organism>
<dbReference type="Pfam" id="PF13692">
    <property type="entry name" value="Glyco_trans_1_4"/>
    <property type="match status" value="1"/>
</dbReference>
<gene>
    <name evidence="2" type="ORF">NDI79_13365</name>
</gene>
<keyword evidence="2" id="KW-0808">Transferase</keyword>
<reference evidence="2 3" key="1">
    <citation type="submission" date="2022-06" db="EMBL/GenBank/DDBJ databases">
        <title>Halogeometricum sp. a new haloarchaeum isolate from saline soil.</title>
        <authorList>
            <person name="Strakova D."/>
            <person name="Galisteo C."/>
            <person name="Sanchez-Porro C."/>
            <person name="Ventosa A."/>
        </authorList>
    </citation>
    <scope>NUCLEOTIDE SEQUENCE [LARGE SCALE GENOMIC DNA]</scope>
    <source>
        <strain evidence="3">S3BR25-2</strain>
    </source>
</reference>
<keyword evidence="2" id="KW-0328">Glycosyltransferase</keyword>
<sequence>MRVLNLVVEESAPFFQQQEKILERRGIECETIEVPGSHDTEHTRTAADYLRFHAPVLKKSRQFDIVHANYGLTAPAALLQPTRPVVLSLWGSDLLGWTGPVSKACARLSDAVIVMSDEMAEAYGGDCEVIPHGIDMRLFEPRSTREAREEVGWSHDARHVLFPYSPGRELKDHPRAERVVERVDEEFDEAVELHAVHGVPHDTIPTYMNAADALLMTSKREGSPNTVKEALACNLPVVSTDVGDVRNLLSGVDPSFACETDAELVDALVETLRRGERSNGRETVEHLRLETMGERIENVYRRALESR</sequence>
<comment type="caution">
    <text evidence="2">The sequence shown here is derived from an EMBL/GenBank/DDBJ whole genome shotgun (WGS) entry which is preliminary data.</text>
</comment>
<dbReference type="EMBL" id="JAMQOQ010000003">
    <property type="protein sequence ID" value="MDS0295165.1"/>
    <property type="molecule type" value="Genomic_DNA"/>
</dbReference>
<dbReference type="GO" id="GO:0016757">
    <property type="term" value="F:glycosyltransferase activity"/>
    <property type="evidence" value="ECO:0007669"/>
    <property type="project" value="UniProtKB-KW"/>
</dbReference>
<dbReference type="Proteomes" id="UP001254813">
    <property type="component" value="Unassembled WGS sequence"/>
</dbReference>
<evidence type="ECO:0000259" key="1">
    <source>
        <dbReference type="Pfam" id="PF13439"/>
    </source>
</evidence>